<organism evidence="1 2">
    <name type="scientific">Goodea atripinnis</name>
    <dbReference type="NCBI Taxonomy" id="208336"/>
    <lineage>
        <taxon>Eukaryota</taxon>
        <taxon>Metazoa</taxon>
        <taxon>Chordata</taxon>
        <taxon>Craniata</taxon>
        <taxon>Vertebrata</taxon>
        <taxon>Euteleostomi</taxon>
        <taxon>Actinopterygii</taxon>
        <taxon>Neopterygii</taxon>
        <taxon>Teleostei</taxon>
        <taxon>Neoteleostei</taxon>
        <taxon>Acanthomorphata</taxon>
        <taxon>Ovalentaria</taxon>
        <taxon>Atherinomorphae</taxon>
        <taxon>Cyprinodontiformes</taxon>
        <taxon>Goodeidae</taxon>
        <taxon>Goodea</taxon>
    </lineage>
</organism>
<dbReference type="Proteomes" id="UP001476798">
    <property type="component" value="Unassembled WGS sequence"/>
</dbReference>
<accession>A0ABV0N7K3</accession>
<keyword evidence="2" id="KW-1185">Reference proteome</keyword>
<proteinExistence type="predicted"/>
<name>A0ABV0N7K3_9TELE</name>
<protein>
    <submittedName>
        <fullName evidence="1">Uncharacterized protein</fullName>
    </submittedName>
</protein>
<dbReference type="EMBL" id="JAHRIO010029260">
    <property type="protein sequence ID" value="MEQ2167021.1"/>
    <property type="molecule type" value="Genomic_DNA"/>
</dbReference>
<evidence type="ECO:0000313" key="2">
    <source>
        <dbReference type="Proteomes" id="UP001476798"/>
    </source>
</evidence>
<reference evidence="1 2" key="1">
    <citation type="submission" date="2021-06" db="EMBL/GenBank/DDBJ databases">
        <authorList>
            <person name="Palmer J.M."/>
        </authorList>
    </citation>
    <scope>NUCLEOTIDE SEQUENCE [LARGE SCALE GENOMIC DNA]</scope>
    <source>
        <strain evidence="1 2">GA_2019</strain>
        <tissue evidence="1">Muscle</tissue>
    </source>
</reference>
<comment type="caution">
    <text evidence="1">The sequence shown here is derived from an EMBL/GenBank/DDBJ whole genome shotgun (WGS) entry which is preliminary data.</text>
</comment>
<evidence type="ECO:0000313" key="1">
    <source>
        <dbReference type="EMBL" id="MEQ2167021.1"/>
    </source>
</evidence>
<gene>
    <name evidence="1" type="ORF">GOODEAATRI_034545</name>
</gene>
<sequence>MRAPCGKYECTKYTKCAIAPGKTVPKLGCLRAVEGGQVLRDQEVVCRSSLSNIQVVTDLAYKKTKAG</sequence>